<dbReference type="InterPro" id="IPR005546">
    <property type="entry name" value="Autotransporte_beta"/>
</dbReference>
<dbReference type="STRING" id="425504.SAMN05216206_0387"/>
<dbReference type="InterPro" id="IPR024973">
    <property type="entry name" value="ESPR"/>
</dbReference>
<evidence type="ECO:0000256" key="2">
    <source>
        <dbReference type="ARBA" id="ARBA00023026"/>
    </source>
</evidence>
<evidence type="ECO:0000313" key="5">
    <source>
        <dbReference type="EMBL" id="SFH82370.1"/>
    </source>
</evidence>
<organism evidence="5 6">
    <name type="scientific">Pseudomonas guineae</name>
    <dbReference type="NCBI Taxonomy" id="425504"/>
    <lineage>
        <taxon>Bacteria</taxon>
        <taxon>Pseudomonadati</taxon>
        <taxon>Pseudomonadota</taxon>
        <taxon>Gammaproteobacteria</taxon>
        <taxon>Pseudomonadales</taxon>
        <taxon>Pseudomonadaceae</taxon>
        <taxon>Pseudomonas</taxon>
    </lineage>
</organism>
<dbReference type="InterPro" id="IPR013425">
    <property type="entry name" value="Autotrns_rpt"/>
</dbReference>
<dbReference type="Pfam" id="PF12951">
    <property type="entry name" value="PATR"/>
    <property type="match status" value="4"/>
</dbReference>
<dbReference type="Gene3D" id="2.40.128.130">
    <property type="entry name" value="Autotransporter beta-domain"/>
    <property type="match status" value="1"/>
</dbReference>
<keyword evidence="1" id="KW-0732">Signal</keyword>
<dbReference type="SUPFAM" id="SSF51126">
    <property type="entry name" value="Pectin lyase-like"/>
    <property type="match status" value="2"/>
</dbReference>
<dbReference type="Pfam" id="PF03797">
    <property type="entry name" value="Autotransporter"/>
    <property type="match status" value="1"/>
</dbReference>
<evidence type="ECO:0000259" key="4">
    <source>
        <dbReference type="PROSITE" id="PS51208"/>
    </source>
</evidence>
<feature type="domain" description="Autotransporter" evidence="4">
    <location>
        <begin position="823"/>
        <end position="1102"/>
    </location>
</feature>
<protein>
    <submittedName>
        <fullName evidence="5">Outer membrane autotransporter barrel domain-containing protein</fullName>
    </submittedName>
</protein>
<proteinExistence type="predicted"/>
<reference evidence="6" key="1">
    <citation type="submission" date="2016-10" db="EMBL/GenBank/DDBJ databases">
        <authorList>
            <person name="Varghese N."/>
            <person name="Submissions S."/>
        </authorList>
    </citation>
    <scope>NUCLEOTIDE SEQUENCE [LARGE SCALE GENOMIC DNA]</scope>
    <source>
        <strain evidence="6">LMG 24016</strain>
    </source>
</reference>
<dbReference type="PROSITE" id="PS51208">
    <property type="entry name" value="AUTOTRANSPORTER"/>
    <property type="match status" value="1"/>
</dbReference>
<dbReference type="PANTHER" id="PTHR35037">
    <property type="entry name" value="C-TERMINAL REGION OF AIDA-LIKE PROTEIN"/>
    <property type="match status" value="1"/>
</dbReference>
<evidence type="ECO:0000256" key="3">
    <source>
        <dbReference type="SAM" id="MobiDB-lite"/>
    </source>
</evidence>
<dbReference type="InterPro" id="IPR051551">
    <property type="entry name" value="Autotransporter_adhesion"/>
</dbReference>
<dbReference type="Gene3D" id="2.160.20.20">
    <property type="match status" value="2"/>
</dbReference>
<name>A0A1I3D6L2_9PSED</name>
<sequence length="1102" mass="110231">MNRIYCSTFNTALGAWVAVPETAKARGKRNGLVRAAPGAKGAPWFAFTALVAGMSMAGMANAAPILTNWTGTANSSWDDAGNWSDGLPKLSDSANINLYGGNQPTLVTATPGLTTTSVSAGTLTIASGGNLVSTAVNITGAGRVETAGVITGAVWINGTGVLALSGNATVSTFWGNGAVQLGSNTLTVDPPSFTASTFSGVISGTGGLIKSGGGTQVLAGANTYTGTTTLEAGGLTLSGGSAISDTGAVVVNGGVLALTNSETIGALSGTGGTIDLGTNTLTVSPSSVSSTYAGTINGAGGLTKTGSGTLALSGVSTYTGDTTLNAGTLAVSNSAALGSTTGNLILNGGTLLATADASITKSNLKFNDNATLAATSNKTLTITTSYLSHQPSTASTLTIGSAGQDGTVVLSVTGTVTANSTPWGFDVVAGTLQAGNSFAASDLFDFSVSGLSIGTAGTLNLNGFANTVANLTGTGSIVNNTNTNASLLTKGTTDFGGVIADGTGSGLTSLNVTSGTTTLTGANTYSGGTTVSGGTLQGSSTSLQGNILNNAMVNFEQATDGTYAGVMSGTGSLSKTGAGALTLSGTNTYSGATLVNGGLLTVNGSIANSAVTLSSGGRLGGTGTFGSMIVNDGVLAPGNSIGTQTVNGNLTLSGASTYEVETDPAGSSSDLVQVNGVANLGGQVRHVGESGTYLPFSTYTILSATGGFAGSSFAGVTSDFAFLTPSLTYDLNNVYLNLQRNNTAVADLAQSRNQLATAGALDSLPAGGALQVALLGLKTNEVPDALNALSGEVYASTAGALLQNSQAFSNSLLQRSGRLLDESQRSALPLWIETQGATRRNDGDSNSAEATQRGGSVAVGGELAMPNDWILGGAFRYGDHRLSVDQLSSHADIDSYSVGLYGRWAQPLDGGSLRMTLGGIYGRHSIDAERDIYTTGLQQSLNSDYDAISGQVFAELGYAMDVGSGIQLEPYVGLSWTQVASDSFTEKGGNAALQADSQNEDMTASTLGLRSQLPLSNGRFNLDAGLAWQHNFSDVNPDAELNFVGSSNFTVDGASMGRDTALLDLGASYRIAPAVTVRAGYSGQFGNNVSSNGGNLTLSWEL</sequence>
<accession>A0A1I3D6L2</accession>
<evidence type="ECO:0000313" key="6">
    <source>
        <dbReference type="Proteomes" id="UP000243606"/>
    </source>
</evidence>
<feature type="region of interest" description="Disordered" evidence="3">
    <location>
        <begin position="833"/>
        <end position="855"/>
    </location>
</feature>
<dbReference type="InterPro" id="IPR036709">
    <property type="entry name" value="Autotransporte_beta_dom_sf"/>
</dbReference>
<dbReference type="SUPFAM" id="SSF103515">
    <property type="entry name" value="Autotransporter"/>
    <property type="match status" value="1"/>
</dbReference>
<dbReference type="InterPro" id="IPR012332">
    <property type="entry name" value="Autotransporter_pectin_lyase_C"/>
</dbReference>
<keyword evidence="6" id="KW-1185">Reference proteome</keyword>
<gene>
    <name evidence="5" type="ORF">SAMN05216206_0387</name>
</gene>
<evidence type="ECO:0000256" key="1">
    <source>
        <dbReference type="ARBA" id="ARBA00022729"/>
    </source>
</evidence>
<keyword evidence="2" id="KW-0843">Virulence</keyword>
<dbReference type="Proteomes" id="UP000243606">
    <property type="component" value="Unassembled WGS sequence"/>
</dbReference>
<dbReference type="NCBIfam" id="TIGR01414">
    <property type="entry name" value="autotrans_barl"/>
    <property type="match status" value="1"/>
</dbReference>
<dbReference type="AlphaFoldDB" id="A0A1I3D6L2"/>
<dbReference type="InterPro" id="IPR006315">
    <property type="entry name" value="OM_autotransptr_brl_dom"/>
</dbReference>
<feature type="compositionally biased region" description="Polar residues" evidence="3">
    <location>
        <begin position="844"/>
        <end position="854"/>
    </location>
</feature>
<dbReference type="NCBIfam" id="TIGR02601">
    <property type="entry name" value="autotrns_rpt"/>
    <property type="match status" value="4"/>
</dbReference>
<dbReference type="OrthoDB" id="5760545at2"/>
<dbReference type="InterPro" id="IPR011050">
    <property type="entry name" value="Pectin_lyase_fold/virulence"/>
</dbReference>
<dbReference type="Pfam" id="PF13018">
    <property type="entry name" value="ESPR"/>
    <property type="match status" value="1"/>
</dbReference>
<dbReference type="SMART" id="SM00869">
    <property type="entry name" value="Autotransporter"/>
    <property type="match status" value="1"/>
</dbReference>
<dbReference type="PANTHER" id="PTHR35037:SF3">
    <property type="entry name" value="C-TERMINAL REGION OF AIDA-LIKE PROTEIN"/>
    <property type="match status" value="1"/>
</dbReference>
<dbReference type="GO" id="GO:0019867">
    <property type="term" value="C:outer membrane"/>
    <property type="evidence" value="ECO:0007669"/>
    <property type="project" value="InterPro"/>
</dbReference>
<dbReference type="EMBL" id="FOQL01000001">
    <property type="protein sequence ID" value="SFH82370.1"/>
    <property type="molecule type" value="Genomic_DNA"/>
</dbReference>